<dbReference type="EMBL" id="DSQF01000012">
    <property type="protein sequence ID" value="HGZ43061.1"/>
    <property type="molecule type" value="Genomic_DNA"/>
</dbReference>
<evidence type="ECO:0000313" key="2">
    <source>
        <dbReference type="EMBL" id="HGZ43061.1"/>
    </source>
</evidence>
<dbReference type="CDD" id="cd03143">
    <property type="entry name" value="A4_beta-galactosidase_middle_domain"/>
    <property type="match status" value="1"/>
</dbReference>
<dbReference type="Gene3D" id="3.40.50.10320">
    <property type="entry name" value="LmbE-like"/>
    <property type="match status" value="1"/>
</dbReference>
<proteinExistence type="predicted"/>
<dbReference type="SUPFAM" id="SSF52317">
    <property type="entry name" value="Class I glutamine amidotransferase-like"/>
    <property type="match status" value="1"/>
</dbReference>
<feature type="chain" id="PRO_5032815274" description="PIG-L family deacetylase" evidence="1">
    <location>
        <begin position="28"/>
        <end position="843"/>
    </location>
</feature>
<comment type="caution">
    <text evidence="2">The sequence shown here is derived from an EMBL/GenBank/DDBJ whole genome shotgun (WGS) entry which is preliminary data.</text>
</comment>
<feature type="signal peptide" evidence="1">
    <location>
        <begin position="1"/>
        <end position="27"/>
    </location>
</feature>
<evidence type="ECO:0000256" key="1">
    <source>
        <dbReference type="SAM" id="SignalP"/>
    </source>
</evidence>
<keyword evidence="1" id="KW-0732">Signal</keyword>
<dbReference type="InterPro" id="IPR003737">
    <property type="entry name" value="GlcNAc_PI_deacetylase-related"/>
</dbReference>
<dbReference type="PROSITE" id="PS51257">
    <property type="entry name" value="PROKAR_LIPOPROTEIN"/>
    <property type="match status" value="1"/>
</dbReference>
<dbReference type="Pfam" id="PF02585">
    <property type="entry name" value="PIG-L"/>
    <property type="match status" value="1"/>
</dbReference>
<dbReference type="PANTHER" id="PTHR12993">
    <property type="entry name" value="N-ACETYLGLUCOSAMINYL-PHOSPHATIDYLINOSITOL DE-N-ACETYLASE-RELATED"/>
    <property type="match status" value="1"/>
</dbReference>
<sequence length="843" mass="90316">MRRSLAPFAVTAALAAALLACAPAARAARPPDPMDAAEIRLALRKLQVLGTAMYITAHPDDENTAFLAYLSKGRLVRTVTLTLTRGDGGQNLIGPETGEALGVIRTQELLAARRMDGAEQAFTRALDFGYSKGPDETLALWGREETLADVVWAIRRWRPDVLVTRFGTDGSGGHGHHTASAILAAEAFAAAGDPARFPEQLRHVEPWAPKRLLWNNWRPRLEGRDAGLPPILEVDLGAYSPLLGKAYTEIAGLSRSQHKSQGFGAPERRGSIPNWFEPLAGEPARADLFDGVDLGWSRVRGGPAVGALIAEAERAFDPDRPAAILPLLVRAHAALRALAPEPIVEAKLRDLREVIRSCAGLWVEAIAAAPQVSPGGRVRVTLTALNRSSAALTLDSVALPFGAVAKSGPSPDSAAAPEPRGVALADNRPFVASATLAIPADAPVSQPYWLTEPAGRGRFVVRDPLLIGTPENAPVASATFVVAIGGERIPFEAPVVYRWTDPVEGERYRHLEVAPPLTARFDQPAYVFADARPRELRVVVQAGGAAAAGTLRLRLPAGWRAAPAEAAVSLPAQGETSVRFSVTPGAEGGTVSAEIVAGGRTWSHRLVRLDHPHIPVQSLFPPAEARLVRADVRIAGGEVGYVMGSGDQVPEALRQLGFRVTLLSDDDLEAQTLARYDAIVVGVRAYNTRPRLRALQPRLLDYVAGGGRLVVQYHTAERGLGEALGPRPFTISRERVSVEDAEVRLARPGHVLLTAPNRIGPADFAGWVQERGLYFASPYDSTYDAVLSSNDPGEPPRDGGLLYARHGRGVFIYTGLAFFRQLPAGVPGAYRLFANLVSREGRR</sequence>
<dbReference type="PANTHER" id="PTHR12993:SF11">
    <property type="entry name" value="N-ACETYLGLUCOSAMINYL-PHOSPHATIDYLINOSITOL DE-N-ACETYLASE"/>
    <property type="match status" value="1"/>
</dbReference>
<dbReference type="SUPFAM" id="SSF102588">
    <property type="entry name" value="LmbE-like"/>
    <property type="match status" value="1"/>
</dbReference>
<name>A0A832I3H5_UNCEI</name>
<dbReference type="AlphaFoldDB" id="A0A832I3H5"/>
<accession>A0A832I3H5</accession>
<dbReference type="GO" id="GO:0000225">
    <property type="term" value="F:N-acetylglucosaminylphosphatidylinositol deacetylase activity"/>
    <property type="evidence" value="ECO:0007669"/>
    <property type="project" value="TreeGrafter"/>
</dbReference>
<gene>
    <name evidence="2" type="ORF">ENR23_06495</name>
</gene>
<protein>
    <recommendedName>
        <fullName evidence="3">PIG-L family deacetylase</fullName>
    </recommendedName>
</protein>
<organism evidence="2">
    <name type="scientific">Eiseniibacteriota bacterium</name>
    <dbReference type="NCBI Taxonomy" id="2212470"/>
    <lineage>
        <taxon>Bacteria</taxon>
        <taxon>Candidatus Eiseniibacteriota</taxon>
    </lineage>
</organism>
<dbReference type="InterPro" id="IPR024078">
    <property type="entry name" value="LmbE-like_dom_sf"/>
</dbReference>
<reference evidence="2" key="1">
    <citation type="journal article" date="2020" name="mSystems">
        <title>Genome- and Community-Level Interaction Insights into Carbon Utilization and Element Cycling Functions of Hydrothermarchaeota in Hydrothermal Sediment.</title>
        <authorList>
            <person name="Zhou Z."/>
            <person name="Liu Y."/>
            <person name="Xu W."/>
            <person name="Pan J."/>
            <person name="Luo Z.H."/>
            <person name="Li M."/>
        </authorList>
    </citation>
    <scope>NUCLEOTIDE SEQUENCE [LARGE SCALE GENOMIC DNA]</scope>
    <source>
        <strain evidence="2">SpSt-381</strain>
    </source>
</reference>
<evidence type="ECO:0008006" key="3">
    <source>
        <dbReference type="Google" id="ProtNLM"/>
    </source>
</evidence>
<dbReference type="InterPro" id="IPR029062">
    <property type="entry name" value="Class_I_gatase-like"/>
</dbReference>